<name>A0ABV0K5D0_9CYAN</name>
<dbReference type="InterPro" id="IPR004380">
    <property type="entry name" value="Asp_race"/>
</dbReference>
<accession>A0ABV0K5D0</accession>
<evidence type="ECO:0000313" key="4">
    <source>
        <dbReference type="Proteomes" id="UP001482513"/>
    </source>
</evidence>
<evidence type="ECO:0000256" key="1">
    <source>
        <dbReference type="ARBA" id="ARBA00007847"/>
    </source>
</evidence>
<dbReference type="SUPFAM" id="SSF53681">
    <property type="entry name" value="Aspartate/glutamate racemase"/>
    <property type="match status" value="2"/>
</dbReference>
<evidence type="ECO:0000313" key="3">
    <source>
        <dbReference type="EMBL" id="MEP0947761.1"/>
    </source>
</evidence>
<dbReference type="RefSeq" id="WP_190700161.1">
    <property type="nucleotide sequence ID" value="NZ_JAMPKX010000005.1"/>
</dbReference>
<sequence length="262" mass="28488">MTAPLLSQNQQVAVPGILGGLGPMAHVQFEQRLIQRNVSRGATGDQDHPVWLLVNGTTIPNRTASLQGTGPDCVPDLVRYGQLLERAGANFLIVTCNTAHGVYDQVQAQLGIPWIHLMACTTSYIRQTHPRMQRIGVLATDGTLQCGLYSRSLSQVGLIPMGFEQQSPWQDLVMQSIYHPDWGIKTTGTQVSTKALTVLEQATSWLKTQGAEVVIAGCTELSVAFAQMPSLPLPWVDPLEVVADITLDLAWGVRSLPLWQAA</sequence>
<gene>
    <name evidence="3" type="ORF">NC992_12835</name>
</gene>
<dbReference type="EMBL" id="JAMPKX010000005">
    <property type="protein sequence ID" value="MEP0947761.1"/>
    <property type="molecule type" value="Genomic_DNA"/>
</dbReference>
<dbReference type="Proteomes" id="UP001482513">
    <property type="component" value="Unassembled WGS sequence"/>
</dbReference>
<comment type="caution">
    <text evidence="3">The sequence shown here is derived from an EMBL/GenBank/DDBJ whole genome shotgun (WGS) entry which is preliminary data.</text>
</comment>
<dbReference type="Pfam" id="PF01177">
    <property type="entry name" value="Asp_Glu_race"/>
    <property type="match status" value="1"/>
</dbReference>
<dbReference type="InterPro" id="IPR015942">
    <property type="entry name" value="Asp/Glu/hydantoin_racemase"/>
</dbReference>
<comment type="similarity">
    <text evidence="1">Belongs to the aspartate/glutamate racemases family.</text>
</comment>
<dbReference type="NCBIfam" id="TIGR00035">
    <property type="entry name" value="asp_race"/>
    <property type="match status" value="1"/>
</dbReference>
<dbReference type="EC" id="5.1.1.-" evidence="3"/>
<protein>
    <submittedName>
        <fullName evidence="3">Amino acid racemase</fullName>
        <ecNumber evidence="3">5.1.1.-</ecNumber>
    </submittedName>
</protein>
<reference evidence="3 4" key="1">
    <citation type="submission" date="2022-04" db="EMBL/GenBank/DDBJ databases">
        <title>Positive selection, recombination, and allopatry shape intraspecific diversity of widespread and dominant cyanobacteria.</title>
        <authorList>
            <person name="Wei J."/>
            <person name="Shu W."/>
            <person name="Hu C."/>
        </authorList>
    </citation>
    <scope>NUCLEOTIDE SEQUENCE [LARGE SCALE GENOMIC DNA]</scope>
    <source>
        <strain evidence="3 4">DQ-A4</strain>
    </source>
</reference>
<keyword evidence="2 3" id="KW-0413">Isomerase</keyword>
<dbReference type="PANTHER" id="PTHR21198:SF7">
    <property type="entry name" value="ASPARTATE-GLUTAMATE RACEMASE FAMILY"/>
    <property type="match status" value="1"/>
</dbReference>
<evidence type="ECO:0000256" key="2">
    <source>
        <dbReference type="ARBA" id="ARBA00023235"/>
    </source>
</evidence>
<organism evidence="3 4">
    <name type="scientific">Leptolyngbya subtilissima DQ-A4</name>
    <dbReference type="NCBI Taxonomy" id="2933933"/>
    <lineage>
        <taxon>Bacteria</taxon>
        <taxon>Bacillati</taxon>
        <taxon>Cyanobacteriota</taxon>
        <taxon>Cyanophyceae</taxon>
        <taxon>Leptolyngbyales</taxon>
        <taxon>Leptolyngbyaceae</taxon>
        <taxon>Leptolyngbya group</taxon>
        <taxon>Leptolyngbya</taxon>
    </lineage>
</organism>
<dbReference type="Gene3D" id="3.40.50.1860">
    <property type="match status" value="2"/>
</dbReference>
<keyword evidence="4" id="KW-1185">Reference proteome</keyword>
<dbReference type="PANTHER" id="PTHR21198">
    <property type="entry name" value="GLUTAMATE RACEMASE"/>
    <property type="match status" value="1"/>
</dbReference>
<dbReference type="GO" id="GO:0016853">
    <property type="term" value="F:isomerase activity"/>
    <property type="evidence" value="ECO:0007669"/>
    <property type="project" value="UniProtKB-KW"/>
</dbReference>
<dbReference type="InterPro" id="IPR001920">
    <property type="entry name" value="Asp/Glu_race"/>
</dbReference>
<proteinExistence type="inferred from homology"/>